<accession>A0ABR2NCV7</accession>
<dbReference type="SMART" id="SM00360">
    <property type="entry name" value="RRM"/>
    <property type="match status" value="1"/>
</dbReference>
<dbReference type="Proteomes" id="UP001396334">
    <property type="component" value="Unassembled WGS sequence"/>
</dbReference>
<dbReference type="Gene3D" id="3.30.70.330">
    <property type="match status" value="1"/>
</dbReference>
<organism evidence="3 4">
    <name type="scientific">Hibiscus sabdariffa</name>
    <name type="common">roselle</name>
    <dbReference type="NCBI Taxonomy" id="183260"/>
    <lineage>
        <taxon>Eukaryota</taxon>
        <taxon>Viridiplantae</taxon>
        <taxon>Streptophyta</taxon>
        <taxon>Embryophyta</taxon>
        <taxon>Tracheophyta</taxon>
        <taxon>Spermatophyta</taxon>
        <taxon>Magnoliopsida</taxon>
        <taxon>eudicotyledons</taxon>
        <taxon>Gunneridae</taxon>
        <taxon>Pentapetalae</taxon>
        <taxon>rosids</taxon>
        <taxon>malvids</taxon>
        <taxon>Malvales</taxon>
        <taxon>Malvaceae</taxon>
        <taxon>Malvoideae</taxon>
        <taxon>Hibiscus</taxon>
    </lineage>
</organism>
<dbReference type="PANTHER" id="PTHR15241:SF304">
    <property type="entry name" value="RRM DOMAIN-CONTAINING PROTEIN"/>
    <property type="match status" value="1"/>
</dbReference>
<keyword evidence="1" id="KW-0694">RNA-binding</keyword>
<dbReference type="SUPFAM" id="SSF54928">
    <property type="entry name" value="RNA-binding domain, RBD"/>
    <property type="match status" value="1"/>
</dbReference>
<reference evidence="3 4" key="1">
    <citation type="journal article" date="2024" name="G3 (Bethesda)">
        <title>Genome assembly of Hibiscus sabdariffa L. provides insights into metabolisms of medicinal natural products.</title>
        <authorList>
            <person name="Kim T."/>
        </authorList>
    </citation>
    <scope>NUCLEOTIDE SEQUENCE [LARGE SCALE GENOMIC DNA]</scope>
    <source>
        <strain evidence="3">TK-2024</strain>
        <tissue evidence="3">Old leaves</tissue>
    </source>
</reference>
<evidence type="ECO:0000313" key="4">
    <source>
        <dbReference type="Proteomes" id="UP001396334"/>
    </source>
</evidence>
<evidence type="ECO:0000256" key="1">
    <source>
        <dbReference type="PROSITE-ProRule" id="PRU00176"/>
    </source>
</evidence>
<feature type="domain" description="RRM" evidence="2">
    <location>
        <begin position="73"/>
        <end position="117"/>
    </location>
</feature>
<name>A0ABR2NCV7_9ROSI</name>
<sequence length="173" mass="18966">MNPNYEKMVYRKWDVTATVVQRAEQNGYKAIVLTGEADMKNKNHHGIVVIVKFIGGYASNDASTQSDGVSSNTTIFVGGLDPNVTEEDLRQPFSQYGEIVSVKIPVGKGCGFVQFTSSCLSITMDTDDMYSDIVAQAIGVSNFSVKKIGDLSEVARVVPAVNQVKLHLVWQLW</sequence>
<comment type="caution">
    <text evidence="3">The sequence shown here is derived from an EMBL/GenBank/DDBJ whole genome shotgun (WGS) entry which is preliminary data.</text>
</comment>
<keyword evidence="4" id="KW-1185">Reference proteome</keyword>
<dbReference type="InterPro" id="IPR035979">
    <property type="entry name" value="RBD_domain_sf"/>
</dbReference>
<dbReference type="EMBL" id="JBBPBN010000174">
    <property type="protein sequence ID" value="KAK8973893.1"/>
    <property type="molecule type" value="Genomic_DNA"/>
</dbReference>
<evidence type="ECO:0000313" key="3">
    <source>
        <dbReference type="EMBL" id="KAK8973893.1"/>
    </source>
</evidence>
<dbReference type="PROSITE" id="PS50102">
    <property type="entry name" value="RRM"/>
    <property type="match status" value="1"/>
</dbReference>
<dbReference type="PANTHER" id="PTHR15241">
    <property type="entry name" value="TRANSFORMER-2-RELATED"/>
    <property type="match status" value="1"/>
</dbReference>
<proteinExistence type="predicted"/>
<gene>
    <name evidence="3" type="ORF">V6N11_013050</name>
</gene>
<dbReference type="SUPFAM" id="SSF51430">
    <property type="entry name" value="NAD(P)-linked oxidoreductase"/>
    <property type="match status" value="1"/>
</dbReference>
<protein>
    <recommendedName>
        <fullName evidence="2">RRM domain-containing protein</fullName>
    </recommendedName>
</protein>
<dbReference type="Gene3D" id="3.20.20.100">
    <property type="entry name" value="NADP-dependent oxidoreductase domain"/>
    <property type="match status" value="1"/>
</dbReference>
<dbReference type="InterPro" id="IPR012677">
    <property type="entry name" value="Nucleotide-bd_a/b_plait_sf"/>
</dbReference>
<dbReference type="InterPro" id="IPR036812">
    <property type="entry name" value="NAD(P)_OxRdtase_dom_sf"/>
</dbReference>
<dbReference type="InterPro" id="IPR000504">
    <property type="entry name" value="RRM_dom"/>
</dbReference>
<dbReference type="Pfam" id="PF00076">
    <property type="entry name" value="RRM_1"/>
    <property type="match status" value="1"/>
</dbReference>
<evidence type="ECO:0000259" key="2">
    <source>
        <dbReference type="PROSITE" id="PS50102"/>
    </source>
</evidence>